<evidence type="ECO:0000256" key="4">
    <source>
        <dbReference type="PIRSR" id="PIRSR606225-1"/>
    </source>
</evidence>
<dbReference type="Proteomes" id="UP000013520">
    <property type="component" value="Chromosome"/>
</dbReference>
<feature type="active site" evidence="4">
    <location>
        <position position="132"/>
    </location>
</feature>
<organism evidence="8 9">
    <name type="scientific">Desulfoscipio gibsoniae DSM 7213</name>
    <dbReference type="NCBI Taxonomy" id="767817"/>
    <lineage>
        <taxon>Bacteria</taxon>
        <taxon>Bacillati</taxon>
        <taxon>Bacillota</taxon>
        <taxon>Clostridia</taxon>
        <taxon>Eubacteriales</taxon>
        <taxon>Desulfallaceae</taxon>
        <taxon>Desulfoscipio</taxon>
    </lineage>
</organism>
<comment type="catalytic activity">
    <reaction evidence="1 6">
        <text>a uridine in RNA = a pseudouridine in RNA</text>
        <dbReference type="Rhea" id="RHEA:48348"/>
        <dbReference type="Rhea" id="RHEA-COMP:12068"/>
        <dbReference type="Rhea" id="RHEA-COMP:12069"/>
        <dbReference type="ChEBI" id="CHEBI:65314"/>
        <dbReference type="ChEBI" id="CHEBI:65315"/>
    </reaction>
</comment>
<evidence type="ECO:0000313" key="8">
    <source>
        <dbReference type="EMBL" id="AGL03449.1"/>
    </source>
</evidence>
<dbReference type="PROSITE" id="PS50889">
    <property type="entry name" value="S4"/>
    <property type="match status" value="1"/>
</dbReference>
<comment type="function">
    <text evidence="6">Responsible for synthesis of pseudouridine from uracil.</text>
</comment>
<dbReference type="STRING" id="767817.Desgi_4195"/>
<dbReference type="PANTHER" id="PTHR21600">
    <property type="entry name" value="MITOCHONDRIAL RNA PSEUDOURIDINE SYNTHASE"/>
    <property type="match status" value="1"/>
</dbReference>
<dbReference type="AlphaFoldDB" id="R4KLB2"/>
<evidence type="ECO:0000256" key="3">
    <source>
        <dbReference type="ARBA" id="ARBA00023235"/>
    </source>
</evidence>
<proteinExistence type="inferred from homology"/>
<dbReference type="GO" id="GO:0120159">
    <property type="term" value="F:rRNA pseudouridine synthase activity"/>
    <property type="evidence" value="ECO:0007669"/>
    <property type="project" value="UniProtKB-ARBA"/>
</dbReference>
<dbReference type="PANTHER" id="PTHR21600:SF44">
    <property type="entry name" value="RIBOSOMAL LARGE SUBUNIT PSEUDOURIDINE SYNTHASE D"/>
    <property type="match status" value="1"/>
</dbReference>
<keyword evidence="9" id="KW-1185">Reference proteome</keyword>
<dbReference type="SUPFAM" id="SSF55120">
    <property type="entry name" value="Pseudouridine synthase"/>
    <property type="match status" value="1"/>
</dbReference>
<dbReference type="InterPro" id="IPR050188">
    <property type="entry name" value="RluA_PseudoU_synthase"/>
</dbReference>
<dbReference type="KEGG" id="dgi:Desgi_4195"/>
<dbReference type="Pfam" id="PF00849">
    <property type="entry name" value="PseudoU_synth_2"/>
    <property type="match status" value="1"/>
</dbReference>
<dbReference type="EMBL" id="CP003273">
    <property type="protein sequence ID" value="AGL03449.1"/>
    <property type="molecule type" value="Genomic_DNA"/>
</dbReference>
<accession>R4KLB2</accession>
<dbReference type="RefSeq" id="WP_006521505.1">
    <property type="nucleotide sequence ID" value="NC_021184.1"/>
</dbReference>
<dbReference type="eggNOG" id="COG0564">
    <property type="taxonomic scope" value="Bacteria"/>
</dbReference>
<keyword evidence="3 6" id="KW-0413">Isomerase</keyword>
<protein>
    <recommendedName>
        <fullName evidence="6">Pseudouridine synthase</fullName>
        <ecNumber evidence="6">5.4.99.-</ecNumber>
    </recommendedName>
</protein>
<dbReference type="SMART" id="SM00363">
    <property type="entry name" value="S4"/>
    <property type="match status" value="1"/>
</dbReference>
<dbReference type="InterPro" id="IPR006225">
    <property type="entry name" value="PsdUridine_synth_RluC/D"/>
</dbReference>
<dbReference type="CDD" id="cd02869">
    <property type="entry name" value="PseudoU_synth_RluA_like"/>
    <property type="match status" value="1"/>
</dbReference>
<dbReference type="EC" id="5.4.99.-" evidence="6"/>
<sequence>MYIEYRVVKDNANRKVSQILKTQLKFSRGEIRRIKRCAGLMVNDQTVRLNTLVKEGDLIRVNFQDEEQPVIPQDIPLDILFEDEHILVVNKPCNMLVHPLSHHVLNTLANGVIYHWQLQGHNSKFRAVSRLDKDTSGAILIAKSSYICHQLAEQMQNGICRRKYLAVVHGPITANSGIIDLPIGRPYEDSLIFGVTPRGKEAITHFTVMQRFASGSLVKLRLETGRTHQIRVHMKHIGHPLMGDDLYGGSLDLIQRQALHSWRLQFNHPVTKEIMQLEAPLPDDMTSLINDLKKR</sequence>
<name>R4KLB2_9FIRM</name>
<feature type="domain" description="RNA-binding S4" evidence="7">
    <location>
        <begin position="14"/>
        <end position="76"/>
    </location>
</feature>
<dbReference type="Gene3D" id="3.30.2350.10">
    <property type="entry name" value="Pseudouridine synthase"/>
    <property type="match status" value="1"/>
</dbReference>
<dbReference type="InterPro" id="IPR006145">
    <property type="entry name" value="PsdUridine_synth_RsuA/RluA"/>
</dbReference>
<evidence type="ECO:0000256" key="2">
    <source>
        <dbReference type="ARBA" id="ARBA00010876"/>
    </source>
</evidence>
<dbReference type="GO" id="GO:0000455">
    <property type="term" value="P:enzyme-directed rRNA pseudouridine synthesis"/>
    <property type="evidence" value="ECO:0007669"/>
    <property type="project" value="TreeGrafter"/>
</dbReference>
<dbReference type="InterPro" id="IPR002942">
    <property type="entry name" value="S4_RNA-bd"/>
</dbReference>
<reference evidence="8 9" key="1">
    <citation type="submission" date="2012-01" db="EMBL/GenBank/DDBJ databases">
        <title>Complete sequence of Desulfotomaculum gibsoniae DSM 7213.</title>
        <authorList>
            <consortium name="US DOE Joint Genome Institute"/>
            <person name="Lucas S."/>
            <person name="Han J."/>
            <person name="Lapidus A."/>
            <person name="Cheng J.-F."/>
            <person name="Goodwin L."/>
            <person name="Pitluck S."/>
            <person name="Peters L."/>
            <person name="Ovchinnikova G."/>
            <person name="Teshima H."/>
            <person name="Detter J.C."/>
            <person name="Han C."/>
            <person name="Tapia R."/>
            <person name="Land M."/>
            <person name="Hauser L."/>
            <person name="Kyrpides N."/>
            <person name="Ivanova N."/>
            <person name="Pagani I."/>
            <person name="Parshina S."/>
            <person name="Plugge C."/>
            <person name="Muyzer G."/>
            <person name="Kuever J."/>
            <person name="Ivanova A."/>
            <person name="Nazina T."/>
            <person name="Klenk H.-P."/>
            <person name="Brambilla E."/>
            <person name="Spring S."/>
            <person name="Stams A.F."/>
            <person name="Woyke T."/>
        </authorList>
    </citation>
    <scope>NUCLEOTIDE SEQUENCE [LARGE SCALE GENOMIC DNA]</scope>
    <source>
        <strain evidence="8 9">DSM 7213</strain>
    </source>
</reference>
<dbReference type="GO" id="GO:0003723">
    <property type="term" value="F:RNA binding"/>
    <property type="evidence" value="ECO:0007669"/>
    <property type="project" value="UniProtKB-KW"/>
</dbReference>
<keyword evidence="5" id="KW-0694">RNA-binding</keyword>
<dbReference type="InterPro" id="IPR020103">
    <property type="entry name" value="PsdUridine_synth_cat_dom_sf"/>
</dbReference>
<gene>
    <name evidence="8" type="ORF">Desgi_4195</name>
</gene>
<dbReference type="NCBIfam" id="TIGR00005">
    <property type="entry name" value="rluA_subfam"/>
    <property type="match status" value="1"/>
</dbReference>
<evidence type="ECO:0000256" key="1">
    <source>
        <dbReference type="ARBA" id="ARBA00000073"/>
    </source>
</evidence>
<evidence type="ECO:0000256" key="5">
    <source>
        <dbReference type="PROSITE-ProRule" id="PRU00182"/>
    </source>
</evidence>
<dbReference type="OrthoDB" id="9807829at2"/>
<dbReference type="HOGENOM" id="CLU_016902_8_2_9"/>
<comment type="similarity">
    <text evidence="2 6">Belongs to the pseudouridine synthase RluA family.</text>
</comment>
<evidence type="ECO:0000313" key="9">
    <source>
        <dbReference type="Proteomes" id="UP000013520"/>
    </source>
</evidence>
<evidence type="ECO:0000256" key="6">
    <source>
        <dbReference type="RuleBase" id="RU362028"/>
    </source>
</evidence>
<evidence type="ECO:0000259" key="7">
    <source>
        <dbReference type="SMART" id="SM00363"/>
    </source>
</evidence>